<evidence type="ECO:0000313" key="1">
    <source>
        <dbReference type="EMBL" id="MBZ2206126.1"/>
    </source>
</evidence>
<protein>
    <submittedName>
        <fullName evidence="1">Uncharacterized protein</fullName>
    </submittedName>
</protein>
<dbReference type="RefSeq" id="WP_223465110.1">
    <property type="nucleotide sequence ID" value="NZ_JAFBIL020000001.1"/>
</dbReference>
<proteinExistence type="predicted"/>
<organism evidence="1 2">
    <name type="scientific">Massilia soli</name>
    <dbReference type="NCBI Taxonomy" id="2792854"/>
    <lineage>
        <taxon>Bacteria</taxon>
        <taxon>Pseudomonadati</taxon>
        <taxon>Pseudomonadota</taxon>
        <taxon>Betaproteobacteria</taxon>
        <taxon>Burkholderiales</taxon>
        <taxon>Oxalobacteraceae</taxon>
        <taxon>Telluria group</taxon>
        <taxon>Massilia</taxon>
    </lineage>
</organism>
<sequence>MNLHAIQEQALVTRAAALGAVGQLPDGVSVDSFLAAASQVGDFDHYKVVPVEARDIARQVAASAGELGVRAFLRAVLAQGAINALASSELRRLPPSVMADHARELGRVVSNTDPHADWLCLDNDLFQKEFGIVSFRLYAAGAQLIDPRCGIPRSYMLKGGLADAPRRLLMMLGLGGFRPFFQVHAHEFMLDLLNEQGREDTYRGCIALFDLFPAVRGIIAGSWFYDPAVTLISPRVAYFSSTPLKHGGHVMFVEEGGNALVDALATSPTRRKLHAEGKYMPKTYMLIWGKKQMIAWAARQPQVALA</sequence>
<evidence type="ECO:0000313" key="2">
    <source>
        <dbReference type="Proteomes" id="UP000809349"/>
    </source>
</evidence>
<dbReference type="Proteomes" id="UP000809349">
    <property type="component" value="Unassembled WGS sequence"/>
</dbReference>
<name>A0ABS7SIT9_9BURK</name>
<comment type="caution">
    <text evidence="1">The sequence shown here is derived from an EMBL/GenBank/DDBJ whole genome shotgun (WGS) entry which is preliminary data.</text>
</comment>
<accession>A0ABS7SIT9</accession>
<reference evidence="1 2" key="1">
    <citation type="submission" date="2021-01" db="EMBL/GenBank/DDBJ databases">
        <authorList>
            <person name="Ruan W."/>
            <person name="Khan S.A."/>
            <person name="Jeon C.O."/>
        </authorList>
    </citation>
    <scope>NUCLEOTIDE SEQUENCE [LARGE SCALE GENOMIC DNA]</scope>
    <source>
        <strain evidence="1 2">R798</strain>
    </source>
</reference>
<gene>
    <name evidence="1" type="ORF">I4X03_002505</name>
</gene>
<reference evidence="1 2" key="2">
    <citation type="submission" date="2021-08" db="EMBL/GenBank/DDBJ databases">
        <title>Massilia sp. R798.</title>
        <authorList>
            <person name="Baek J.H."/>
            <person name="Jung H.S."/>
            <person name="Kim K.R."/>
            <person name="Jeon C.O."/>
        </authorList>
    </citation>
    <scope>NUCLEOTIDE SEQUENCE [LARGE SCALE GENOMIC DNA]</scope>
    <source>
        <strain evidence="1 2">R798</strain>
    </source>
</reference>
<dbReference type="EMBL" id="JAFBIL020000001">
    <property type="protein sequence ID" value="MBZ2206126.1"/>
    <property type="molecule type" value="Genomic_DNA"/>
</dbReference>
<keyword evidence="2" id="KW-1185">Reference proteome</keyword>